<name>V4HF56_9EURY</name>
<dbReference type="EMBL" id="ASGZ01000013">
    <property type="protein sequence ID" value="ESP89300.1"/>
    <property type="molecule type" value="Genomic_DNA"/>
</dbReference>
<gene>
    <name evidence="1" type="ORF">K933_04761</name>
</gene>
<dbReference type="AlphaFoldDB" id="V4HF56"/>
<evidence type="ECO:0000313" key="1">
    <source>
        <dbReference type="EMBL" id="ESP89300.1"/>
    </source>
</evidence>
<comment type="caution">
    <text evidence="1">The sequence shown here is derived from an EMBL/GenBank/DDBJ whole genome shotgun (WGS) entry which is preliminary data.</text>
</comment>
<evidence type="ECO:0000313" key="2">
    <source>
        <dbReference type="Proteomes" id="UP000017840"/>
    </source>
</evidence>
<protein>
    <submittedName>
        <fullName evidence="1">Uncharacterized protein</fullName>
    </submittedName>
</protein>
<sequence length="93" mass="9115">MSVTARGSARAGLDLSVDLGEFRVANLANDSRGRALESAPATVELPVTGVGVGSLAFGPPGGVTGATVGSPVDEGHLDRDDLGAVGIEVGDEG</sequence>
<dbReference type="Proteomes" id="UP000017840">
    <property type="component" value="Unassembled WGS sequence"/>
</dbReference>
<organism evidence="1 2">
    <name type="scientific">Candidatus Halobonum tyrrellensis G22</name>
    <dbReference type="NCBI Taxonomy" id="1324957"/>
    <lineage>
        <taxon>Archaea</taxon>
        <taxon>Methanobacteriati</taxon>
        <taxon>Methanobacteriota</taxon>
        <taxon>Stenosarchaea group</taxon>
        <taxon>Halobacteria</taxon>
        <taxon>Halobacteriales</taxon>
        <taxon>Haloferacaceae</taxon>
        <taxon>Candidatus Halobonum</taxon>
    </lineage>
</organism>
<reference evidence="1 2" key="1">
    <citation type="journal article" date="2013" name="Genome Announc.">
        <title>Draft Genome Sequence of 'Candidatus Halobonum tyrrellensis' Strain G22, Isolated from the Hypersaline Waters of Lake Tyrrell, Australia.</title>
        <authorList>
            <person name="Ugalde J.A."/>
            <person name="Narasingarao P."/>
            <person name="Kuo S."/>
            <person name="Podell S."/>
            <person name="Allen E.E."/>
        </authorList>
    </citation>
    <scope>NUCLEOTIDE SEQUENCE [LARGE SCALE GENOMIC DNA]</scope>
    <source>
        <strain evidence="1 2">G22</strain>
    </source>
</reference>
<proteinExistence type="predicted"/>
<keyword evidence="2" id="KW-1185">Reference proteome</keyword>
<accession>V4HF56</accession>